<sequence length="93" mass="10059">MCKENVSAVGDPEFCGTCEQNAAHSCHSVQNCQSWELLGGPRASAVICTSARLVLPGREPQKRSAGLRKVAFRRSLHPKAGEIKQFCRGFGNS</sequence>
<name>A0AA35PCH1_9SAUR</name>
<gene>
    <name evidence="1" type="ORF">PODLI_1B009824</name>
</gene>
<accession>A0AA35PCH1</accession>
<protein>
    <submittedName>
        <fullName evidence="1">Uncharacterized protein</fullName>
    </submittedName>
</protein>
<dbReference type="AlphaFoldDB" id="A0AA35PCH1"/>
<dbReference type="Proteomes" id="UP001178461">
    <property type="component" value="Chromosome 9"/>
</dbReference>
<proteinExistence type="predicted"/>
<organism evidence="1 2">
    <name type="scientific">Podarcis lilfordi</name>
    <name type="common">Lilford's wall lizard</name>
    <dbReference type="NCBI Taxonomy" id="74358"/>
    <lineage>
        <taxon>Eukaryota</taxon>
        <taxon>Metazoa</taxon>
        <taxon>Chordata</taxon>
        <taxon>Craniata</taxon>
        <taxon>Vertebrata</taxon>
        <taxon>Euteleostomi</taxon>
        <taxon>Lepidosauria</taxon>
        <taxon>Squamata</taxon>
        <taxon>Bifurcata</taxon>
        <taxon>Unidentata</taxon>
        <taxon>Episquamata</taxon>
        <taxon>Laterata</taxon>
        <taxon>Lacertibaenia</taxon>
        <taxon>Lacertidae</taxon>
        <taxon>Podarcis</taxon>
    </lineage>
</organism>
<dbReference type="EMBL" id="OX395134">
    <property type="protein sequence ID" value="CAI5783881.1"/>
    <property type="molecule type" value="Genomic_DNA"/>
</dbReference>
<evidence type="ECO:0000313" key="2">
    <source>
        <dbReference type="Proteomes" id="UP001178461"/>
    </source>
</evidence>
<keyword evidence="2" id="KW-1185">Reference proteome</keyword>
<evidence type="ECO:0000313" key="1">
    <source>
        <dbReference type="EMBL" id="CAI5783881.1"/>
    </source>
</evidence>
<reference evidence="1" key="1">
    <citation type="submission" date="2022-12" db="EMBL/GenBank/DDBJ databases">
        <authorList>
            <person name="Alioto T."/>
            <person name="Alioto T."/>
            <person name="Gomez Garrido J."/>
        </authorList>
    </citation>
    <scope>NUCLEOTIDE SEQUENCE</scope>
</reference>